<sequence length="114" mass="13628">MVRCRRTDEKRKTCHNKTERRRDFWGRENVKENSRVQKKLTRYGRRVPARVRARPRPDHSAGGRRSLLPFAFIFFRKKGALRRKAFKFCQYASFSSSVCCGPCAFFFCKPYLKQ</sequence>
<name>A0A4C1WWH8_EUMVA</name>
<protein>
    <submittedName>
        <fullName evidence="1">Uncharacterized protein</fullName>
    </submittedName>
</protein>
<organism evidence="1 2">
    <name type="scientific">Eumeta variegata</name>
    <name type="common">Bagworm moth</name>
    <name type="synonym">Eumeta japonica</name>
    <dbReference type="NCBI Taxonomy" id="151549"/>
    <lineage>
        <taxon>Eukaryota</taxon>
        <taxon>Metazoa</taxon>
        <taxon>Ecdysozoa</taxon>
        <taxon>Arthropoda</taxon>
        <taxon>Hexapoda</taxon>
        <taxon>Insecta</taxon>
        <taxon>Pterygota</taxon>
        <taxon>Neoptera</taxon>
        <taxon>Endopterygota</taxon>
        <taxon>Lepidoptera</taxon>
        <taxon>Glossata</taxon>
        <taxon>Ditrysia</taxon>
        <taxon>Tineoidea</taxon>
        <taxon>Psychidae</taxon>
        <taxon>Oiketicinae</taxon>
        <taxon>Eumeta</taxon>
    </lineage>
</organism>
<dbReference type="Proteomes" id="UP000299102">
    <property type="component" value="Unassembled WGS sequence"/>
</dbReference>
<accession>A0A4C1WWH8</accession>
<dbReference type="EMBL" id="BGZK01000648">
    <property type="protein sequence ID" value="GBP54477.1"/>
    <property type="molecule type" value="Genomic_DNA"/>
</dbReference>
<evidence type="ECO:0000313" key="2">
    <source>
        <dbReference type="Proteomes" id="UP000299102"/>
    </source>
</evidence>
<keyword evidence="2" id="KW-1185">Reference proteome</keyword>
<dbReference type="AlphaFoldDB" id="A0A4C1WWH8"/>
<reference evidence="1 2" key="1">
    <citation type="journal article" date="2019" name="Commun. Biol.">
        <title>The bagworm genome reveals a unique fibroin gene that provides high tensile strength.</title>
        <authorList>
            <person name="Kono N."/>
            <person name="Nakamura H."/>
            <person name="Ohtoshi R."/>
            <person name="Tomita M."/>
            <person name="Numata K."/>
            <person name="Arakawa K."/>
        </authorList>
    </citation>
    <scope>NUCLEOTIDE SEQUENCE [LARGE SCALE GENOMIC DNA]</scope>
</reference>
<gene>
    <name evidence="1" type="ORF">EVAR_47346_1</name>
</gene>
<proteinExistence type="predicted"/>
<comment type="caution">
    <text evidence="1">The sequence shown here is derived from an EMBL/GenBank/DDBJ whole genome shotgun (WGS) entry which is preliminary data.</text>
</comment>
<evidence type="ECO:0000313" key="1">
    <source>
        <dbReference type="EMBL" id="GBP54477.1"/>
    </source>
</evidence>